<sequence length="401" mass="41834">MTTRLADTEPHWPVQTFAPFPAAPALLFARTAARSRTFSASDAANGEPVLIGSAAGTDPAEVAVRARGELAERVGNVLAGRCAEAGGRGSVTGGYQQLRRRGRPALDPLAWPELRDTAADLRSAELLWVPGESLDDGREVLVPACAAYLAHRPPPGCAAPLRPGSTGLAAHRTRPEAARHAALEVLERHLLWHAWYADGPCERAEFALPPVLRGVLAALGLRATFLLLPGPASTACVLACLHAPDGTGQTFGARADTGGALWDAARAACHEALMVRWSLGTAAARTAWQRLRSAGGAPPDGPLEHALHAYHRQDSLARLLDGARTAATPRPTGQRPADPAEVLAGLTGHPAVLVDTTSPGVPGADAAVVRLVAPGARRLPSDERAHRAPSGARTRLPHPLG</sequence>
<keyword evidence="3" id="KW-0689">Ribosomal protein</keyword>
<dbReference type="EMBL" id="VIWT01000006">
    <property type="protein sequence ID" value="TWF72914.1"/>
    <property type="molecule type" value="Genomic_DNA"/>
</dbReference>
<gene>
    <name evidence="3" type="ORF">FHX73_1665</name>
</gene>
<dbReference type="PROSITE" id="PS51664">
    <property type="entry name" value="YCAO"/>
    <property type="match status" value="1"/>
</dbReference>
<dbReference type="GO" id="GO:0016740">
    <property type="term" value="F:transferase activity"/>
    <property type="evidence" value="ECO:0007669"/>
    <property type="project" value="UniProtKB-KW"/>
</dbReference>
<feature type="domain" description="YcaO" evidence="2">
    <location>
        <begin position="54"/>
        <end position="401"/>
    </location>
</feature>
<evidence type="ECO:0000259" key="2">
    <source>
        <dbReference type="PROSITE" id="PS51664"/>
    </source>
</evidence>
<dbReference type="Gene3D" id="3.30.1330.230">
    <property type="match status" value="1"/>
</dbReference>
<dbReference type="OrthoDB" id="3871205at2"/>
<feature type="region of interest" description="Disordered" evidence="1">
    <location>
        <begin position="378"/>
        <end position="401"/>
    </location>
</feature>
<dbReference type="InterPro" id="IPR003776">
    <property type="entry name" value="YcaO-like_dom"/>
</dbReference>
<evidence type="ECO:0000313" key="4">
    <source>
        <dbReference type="Proteomes" id="UP000317940"/>
    </source>
</evidence>
<proteinExistence type="predicted"/>
<name>A0A561SDI9_9ACTN</name>
<dbReference type="Proteomes" id="UP000317940">
    <property type="component" value="Unassembled WGS sequence"/>
</dbReference>
<evidence type="ECO:0000313" key="3">
    <source>
        <dbReference type="EMBL" id="TWF72914.1"/>
    </source>
</evidence>
<dbReference type="Pfam" id="PF02624">
    <property type="entry name" value="YcaO"/>
    <property type="match status" value="1"/>
</dbReference>
<keyword evidence="3" id="KW-0687">Ribonucleoprotein</keyword>
<dbReference type="GO" id="GO:0005840">
    <property type="term" value="C:ribosome"/>
    <property type="evidence" value="ECO:0007669"/>
    <property type="project" value="UniProtKB-KW"/>
</dbReference>
<keyword evidence="3" id="KW-0808">Transferase</keyword>
<dbReference type="AlphaFoldDB" id="A0A561SDI9"/>
<dbReference type="PANTHER" id="PTHR37809:SF1">
    <property type="entry name" value="RIBOSOMAL PROTEIN S12 METHYLTHIOTRANSFERASE ACCESSORY FACTOR YCAO"/>
    <property type="match status" value="1"/>
</dbReference>
<accession>A0A561SDI9</accession>
<reference evidence="3 4" key="1">
    <citation type="submission" date="2019-06" db="EMBL/GenBank/DDBJ databases">
        <title>Sequencing the genomes of 1000 actinobacteria strains.</title>
        <authorList>
            <person name="Klenk H.-P."/>
        </authorList>
    </citation>
    <scope>NUCLEOTIDE SEQUENCE [LARGE SCALE GENOMIC DNA]</scope>
    <source>
        <strain evidence="3 4">DSM 44826</strain>
    </source>
</reference>
<evidence type="ECO:0000256" key="1">
    <source>
        <dbReference type="SAM" id="MobiDB-lite"/>
    </source>
</evidence>
<dbReference type="PANTHER" id="PTHR37809">
    <property type="entry name" value="RIBOSOMAL PROTEIN S12 METHYLTHIOTRANSFERASE ACCESSORY FACTOR YCAO"/>
    <property type="match status" value="1"/>
</dbReference>
<keyword evidence="4" id="KW-1185">Reference proteome</keyword>
<dbReference type="RefSeq" id="WP_145910905.1">
    <property type="nucleotide sequence ID" value="NZ_BAAAMZ010000035.1"/>
</dbReference>
<comment type="caution">
    <text evidence="3">The sequence shown here is derived from an EMBL/GenBank/DDBJ whole genome shotgun (WGS) entry which is preliminary data.</text>
</comment>
<protein>
    <submittedName>
        <fullName evidence="3">Ribosomal protein S12 methylthiotransferase accessory factor</fullName>
    </submittedName>
</protein>
<organism evidence="3 4">
    <name type="scientific">Kitasatospora viridis</name>
    <dbReference type="NCBI Taxonomy" id="281105"/>
    <lineage>
        <taxon>Bacteria</taxon>
        <taxon>Bacillati</taxon>
        <taxon>Actinomycetota</taxon>
        <taxon>Actinomycetes</taxon>
        <taxon>Kitasatosporales</taxon>
        <taxon>Streptomycetaceae</taxon>
        <taxon>Kitasatospora</taxon>
    </lineage>
</organism>